<evidence type="ECO:0000256" key="5">
    <source>
        <dbReference type="ARBA" id="ARBA00022989"/>
    </source>
</evidence>
<dbReference type="PANTHER" id="PTHR33406">
    <property type="entry name" value="MEMBRANE PROTEIN MJ1562-RELATED"/>
    <property type="match status" value="1"/>
</dbReference>
<dbReference type="InterPro" id="IPR004869">
    <property type="entry name" value="MMPL_dom"/>
</dbReference>
<dbReference type="RefSeq" id="WP_024332371.1">
    <property type="nucleotide sequence ID" value="NZ_JASOXK010000015.1"/>
</dbReference>
<dbReference type="PROSITE" id="PS51257">
    <property type="entry name" value="PROKAR_LIPOPROTEIN"/>
    <property type="match status" value="1"/>
</dbReference>
<dbReference type="STRING" id="33007.HMPREF3198_00047"/>
<feature type="domain" description="SSD" evidence="9">
    <location>
        <begin position="336"/>
        <end position="460"/>
    </location>
</feature>
<sequence length="844" mass="90637">MPKVFAGLARVVARHARAIIVAWVLIIAACIAASATGLGGKPLWDRLNSDIPMAQGSESERGQQILDKARQRAYPITAVVSGVSVEDNAPALSRSVASLAAKIRSLRGVTSVSSPFLPLDLDTVRHFAPANEQDSIVAPDEAAKRAQDGIAQANAAIEQSRAGLEQAQAALAQLPEQMQTQREQARQARDKAQAGLDEAQATRAEAEAGLERAQRLQEMSVWERVQNSDSKKLVASNGDGFVVSVTLNKTRVGDSQRARNRIVSALSDWQSQLRKVAPAAKLTVSDQQAVMNESVGQVRSDLATGELVSLPLTVIAMLFIFGGLIAAMLPLAGALVAMAVSLGALLGLTYLAPQQSFVLNIISVLSLGLSIDYSLLIVSRFREELARRTSEPNKYLHSLEATLQTAGRTVFFSALTVAISICGLAVFDPELLKSLGAGGVAVVLSAMASALTLTPSVLILARRQMARPSPLTRIPFVGRFVRRETGHLQDHGVFATLARTVHARPWVFLVGCLAVLFLMSSPIADMHMRNSGTEMMPSSLQQIQTLDLIDAQYPQLGAADVHVLAKTSKSNLDKWVRSNVQSVRGVSDVRDASVLQDGWVQAQVSVEGGDGSSRLAEQVTKDIRANASAAPFSVLVTGQAANQVDFVDALVHDSPWVALVIIGATFVLLFLMTGSILVPLKALLINTLSLASALGVGVFVFQKGHLESVLQFTSLGGLESYVVAVIFCFGFGLAMDYEVFLISRIKEVWDRTGDNDRAVEIGMQQSGRIITSAALILVLVFVGFLMGRMMVIKQVGFTLAVAVLVDATLVRMLLVPATMTLLGKWNWWAPRPLANLHERFVPRS</sequence>
<dbReference type="Gene3D" id="1.20.1640.10">
    <property type="entry name" value="Multidrug efflux transporter AcrB transmembrane domain"/>
    <property type="match status" value="2"/>
</dbReference>
<feature type="transmembrane region" description="Helical" evidence="8">
    <location>
        <begin position="357"/>
        <end position="378"/>
    </location>
</feature>
<dbReference type="AlphaFoldDB" id="A0A2I1IPI2"/>
<comment type="subcellular location">
    <subcellularLocation>
        <location evidence="1">Cell membrane</location>
        <topology evidence="1">Multi-pass membrane protein</topology>
    </subcellularLocation>
</comment>
<comment type="similarity">
    <text evidence="2">Belongs to the resistance-nodulation-cell division (RND) (TC 2.A.6) family. MmpL subfamily.</text>
</comment>
<evidence type="ECO:0000259" key="9">
    <source>
        <dbReference type="PROSITE" id="PS50156"/>
    </source>
</evidence>
<evidence type="ECO:0000313" key="10">
    <source>
        <dbReference type="EMBL" id="PKY73033.1"/>
    </source>
</evidence>
<protein>
    <recommendedName>
        <fullName evidence="9">SSD domain-containing protein</fullName>
    </recommendedName>
</protein>
<evidence type="ECO:0000256" key="8">
    <source>
        <dbReference type="SAM" id="Phobius"/>
    </source>
</evidence>
<feature type="transmembrane region" description="Helical" evidence="8">
    <location>
        <begin position="769"/>
        <end position="789"/>
    </location>
</feature>
<feature type="transmembrane region" description="Helical" evidence="8">
    <location>
        <begin position="20"/>
        <end position="40"/>
    </location>
</feature>
<name>A0A2I1IPI2_9ACTO</name>
<feature type="transmembrane region" description="Helical" evidence="8">
    <location>
        <begin position="721"/>
        <end position="742"/>
    </location>
</feature>
<dbReference type="GO" id="GO:0005886">
    <property type="term" value="C:plasma membrane"/>
    <property type="evidence" value="ECO:0007669"/>
    <property type="project" value="UniProtKB-SubCell"/>
</dbReference>
<evidence type="ECO:0000256" key="1">
    <source>
        <dbReference type="ARBA" id="ARBA00004651"/>
    </source>
</evidence>
<feature type="transmembrane region" description="Helical" evidence="8">
    <location>
        <begin position="683"/>
        <end position="701"/>
    </location>
</feature>
<dbReference type="SUPFAM" id="SSF82866">
    <property type="entry name" value="Multidrug efflux transporter AcrB transmembrane domain"/>
    <property type="match status" value="2"/>
</dbReference>
<evidence type="ECO:0000256" key="4">
    <source>
        <dbReference type="ARBA" id="ARBA00022692"/>
    </source>
</evidence>
<dbReference type="PANTHER" id="PTHR33406:SF11">
    <property type="entry name" value="MEMBRANE PROTEIN SCO6666-RELATED"/>
    <property type="match status" value="1"/>
</dbReference>
<feature type="transmembrane region" description="Helical" evidence="8">
    <location>
        <begin position="439"/>
        <end position="461"/>
    </location>
</feature>
<feature type="transmembrane region" description="Helical" evidence="8">
    <location>
        <begin position="506"/>
        <end position="524"/>
    </location>
</feature>
<keyword evidence="6 8" id="KW-0472">Membrane</keyword>
<evidence type="ECO:0000256" key="3">
    <source>
        <dbReference type="ARBA" id="ARBA00022475"/>
    </source>
</evidence>
<evidence type="ECO:0000256" key="7">
    <source>
        <dbReference type="SAM" id="MobiDB-lite"/>
    </source>
</evidence>
<organism evidence="10 11">
    <name type="scientific">Winkia neuii</name>
    <dbReference type="NCBI Taxonomy" id="33007"/>
    <lineage>
        <taxon>Bacteria</taxon>
        <taxon>Bacillati</taxon>
        <taxon>Actinomycetota</taxon>
        <taxon>Actinomycetes</taxon>
        <taxon>Actinomycetales</taxon>
        <taxon>Actinomycetaceae</taxon>
        <taxon>Winkia</taxon>
    </lineage>
</organism>
<feature type="transmembrane region" description="Helical" evidence="8">
    <location>
        <begin position="334"/>
        <end position="351"/>
    </location>
</feature>
<comment type="caution">
    <text evidence="10">The sequence shown here is derived from an EMBL/GenBank/DDBJ whole genome shotgun (WGS) entry which is preliminary data.</text>
</comment>
<dbReference type="GeneID" id="35865827"/>
<evidence type="ECO:0000313" key="11">
    <source>
        <dbReference type="Proteomes" id="UP000235122"/>
    </source>
</evidence>
<feature type="transmembrane region" description="Helical" evidence="8">
    <location>
        <begin position="409"/>
        <end position="427"/>
    </location>
</feature>
<evidence type="ECO:0000256" key="6">
    <source>
        <dbReference type="ARBA" id="ARBA00023136"/>
    </source>
</evidence>
<dbReference type="EMBL" id="PKKO01000001">
    <property type="protein sequence ID" value="PKY73033.1"/>
    <property type="molecule type" value="Genomic_DNA"/>
</dbReference>
<keyword evidence="4 8" id="KW-0812">Transmembrane</keyword>
<keyword evidence="3" id="KW-1003">Cell membrane</keyword>
<dbReference type="PROSITE" id="PS50156">
    <property type="entry name" value="SSD"/>
    <property type="match status" value="1"/>
</dbReference>
<dbReference type="Pfam" id="PF03176">
    <property type="entry name" value="MMPL"/>
    <property type="match status" value="2"/>
</dbReference>
<evidence type="ECO:0000256" key="2">
    <source>
        <dbReference type="ARBA" id="ARBA00010157"/>
    </source>
</evidence>
<dbReference type="InterPro" id="IPR000731">
    <property type="entry name" value="SSD"/>
</dbReference>
<dbReference type="InterPro" id="IPR050545">
    <property type="entry name" value="Mycobact_MmpL"/>
</dbReference>
<dbReference type="Proteomes" id="UP000235122">
    <property type="component" value="Unassembled WGS sequence"/>
</dbReference>
<proteinExistence type="inferred from homology"/>
<accession>A0A2I1IPI2</accession>
<feature type="transmembrane region" description="Helical" evidence="8">
    <location>
        <begin position="307"/>
        <end position="327"/>
    </location>
</feature>
<feature type="region of interest" description="Disordered" evidence="7">
    <location>
        <begin position="185"/>
        <end position="204"/>
    </location>
</feature>
<reference evidence="10 11" key="1">
    <citation type="submission" date="2017-12" db="EMBL/GenBank/DDBJ databases">
        <title>Phylogenetic diversity of female urinary microbiome.</title>
        <authorList>
            <person name="Thomas-White K."/>
            <person name="Wolfe A.J."/>
        </authorList>
    </citation>
    <scope>NUCLEOTIDE SEQUENCE [LARGE SCALE GENOMIC DNA]</scope>
    <source>
        <strain evidence="10 11">UMB0402</strain>
    </source>
</reference>
<keyword evidence="11" id="KW-1185">Reference proteome</keyword>
<feature type="transmembrane region" description="Helical" evidence="8">
    <location>
        <begin position="656"/>
        <end position="678"/>
    </location>
</feature>
<keyword evidence="5 8" id="KW-1133">Transmembrane helix</keyword>
<gene>
    <name evidence="10" type="ORF">CYJ19_00095</name>
</gene>